<dbReference type="Proteomes" id="UP000182470">
    <property type="component" value="Chromosome I"/>
</dbReference>
<dbReference type="EMBL" id="LT629704">
    <property type="protein sequence ID" value="SDN49789.1"/>
    <property type="molecule type" value="Genomic_DNA"/>
</dbReference>
<reference evidence="2 5" key="1">
    <citation type="submission" date="2015-01" db="EMBL/GenBank/DDBJ databases">
        <title>Genome Sequence of Pseudomonas antarctica CMS 35.</title>
        <authorList>
            <person name="Voget S."/>
            <person name="Chow J."/>
            <person name="Daniel R."/>
            <person name="Streit W."/>
        </authorList>
    </citation>
    <scope>NUCLEOTIDE SEQUENCE [LARGE SCALE GENOMIC DNA]</scope>
    <source>
        <strain evidence="2 5">CMS 35</strain>
    </source>
</reference>
<keyword evidence="1" id="KW-0175">Coiled coil</keyword>
<dbReference type="EMBL" id="JXDI01000003">
    <property type="protein sequence ID" value="KAF2406676.1"/>
    <property type="molecule type" value="Genomic_DNA"/>
</dbReference>
<dbReference type="Proteomes" id="UP000748067">
    <property type="component" value="Unassembled WGS sequence"/>
</dbReference>
<evidence type="ECO:0000256" key="1">
    <source>
        <dbReference type="SAM" id="Coils"/>
    </source>
</evidence>
<protein>
    <submittedName>
        <fullName evidence="3">Uncharacterized protein</fullName>
    </submittedName>
</protein>
<dbReference type="OrthoDB" id="8564384at2"/>
<gene>
    <name evidence="2" type="ORF">PSAN_48530</name>
    <name evidence="3" type="ORF">SAMN04490179_4513</name>
</gene>
<proteinExistence type="predicted"/>
<dbReference type="AlphaFoldDB" id="A0A1H0BVX3"/>
<keyword evidence="5" id="KW-1185">Reference proteome</keyword>
<evidence type="ECO:0000313" key="2">
    <source>
        <dbReference type="EMBL" id="KAF2406676.1"/>
    </source>
</evidence>
<evidence type="ECO:0000313" key="3">
    <source>
        <dbReference type="EMBL" id="SDN49789.1"/>
    </source>
</evidence>
<evidence type="ECO:0000313" key="5">
    <source>
        <dbReference type="Proteomes" id="UP000748067"/>
    </source>
</evidence>
<reference evidence="3 4" key="2">
    <citation type="submission" date="2016-10" db="EMBL/GenBank/DDBJ databases">
        <authorList>
            <person name="de Groot N.N."/>
        </authorList>
    </citation>
    <scope>NUCLEOTIDE SEQUENCE [LARGE SCALE GENOMIC DNA]</scope>
    <source>
        <strain evidence="3 4">BS2772</strain>
    </source>
</reference>
<dbReference type="RefSeq" id="WP_083359068.1">
    <property type="nucleotide sequence ID" value="NZ_JXDI01000003.1"/>
</dbReference>
<evidence type="ECO:0000313" key="4">
    <source>
        <dbReference type="Proteomes" id="UP000182470"/>
    </source>
</evidence>
<feature type="coiled-coil region" evidence="1">
    <location>
        <begin position="164"/>
        <end position="191"/>
    </location>
</feature>
<accession>A0A1H0BVX3</accession>
<organism evidence="3 4">
    <name type="scientific">Pseudomonas antarctica</name>
    <dbReference type="NCBI Taxonomy" id="219572"/>
    <lineage>
        <taxon>Bacteria</taxon>
        <taxon>Pseudomonadati</taxon>
        <taxon>Pseudomonadota</taxon>
        <taxon>Gammaproteobacteria</taxon>
        <taxon>Pseudomonadales</taxon>
        <taxon>Pseudomonadaceae</taxon>
        <taxon>Pseudomonas</taxon>
    </lineage>
</organism>
<sequence>MARTKLEVTPEIELPALDGEALAANQNLMATVLGSHSEERDLVNQLLGQAQMAESFAKFSLTVSTSKLAFVKENKLYRGLSGKKTADGQQFSGTWDEFCSLLGRSRQQVDEDIANLRSLGEEALESMSRMGIGYREMRQYRRLPEDHQAALIEVAKTGDKEAFIDLAEEIIAKHAKEKEALTLRLDEVNADYDAQGEVMAAKTMELDKTKIELEKVRGHIQKLAPNEVTEMIRQEAGRQAFAVESSILGELREALTELSKHAEETGEDQRTFQAGLLQNLELTLAAVRSEFYLTDALVSTPVWLNTAEA</sequence>
<name>A0A1H0BVX3_9PSED</name>